<dbReference type="GO" id="GO:0005886">
    <property type="term" value="C:plasma membrane"/>
    <property type="evidence" value="ECO:0007669"/>
    <property type="project" value="UniProtKB-SubCell"/>
</dbReference>
<evidence type="ECO:0000256" key="5">
    <source>
        <dbReference type="ARBA" id="ARBA00023136"/>
    </source>
</evidence>
<dbReference type="PIRSF" id="PIRSF006483">
    <property type="entry name" value="Membrane_protein_YitT"/>
    <property type="match status" value="1"/>
</dbReference>
<keyword evidence="8" id="KW-1185">Reference proteome</keyword>
<keyword evidence="5 6" id="KW-0472">Membrane</keyword>
<dbReference type="AlphaFoldDB" id="A0A0R1ZVS0"/>
<sequence>MNIIRSRQSYRLAFITAALAVIAAAINLFFAPHGVAAGGATGIAIIVQELLGVPVYISTLAINIVMLILAAFLLSKATTLRILYGSLMLPLIMAVIPEVKIVGDRTLAVMVGSVIMAVGFTMLYAVDASSGGTTVPPLIFLKYWHVKTATSLFVVDILVSLLNIPVAGIEAFILAVFSLGITKLAMTYMQTGLDRKQLLHVISRDHLDDIRDHLRAQFGAAVDLVLVSGTDGSWGHDFLLVVVEQSDYKHALRVIHGRDAEALIITGEVAEVHNGA</sequence>
<dbReference type="PATRIC" id="fig|1291052.5.peg.1947"/>
<dbReference type="InterPro" id="IPR051461">
    <property type="entry name" value="UPF0750_membrane"/>
</dbReference>
<evidence type="ECO:0000256" key="2">
    <source>
        <dbReference type="ARBA" id="ARBA00022475"/>
    </source>
</evidence>
<keyword evidence="3 6" id="KW-0812">Transmembrane</keyword>
<feature type="transmembrane region" description="Helical" evidence="6">
    <location>
        <begin position="82"/>
        <end position="101"/>
    </location>
</feature>
<dbReference type="OrthoDB" id="1758221at2"/>
<evidence type="ECO:0000313" key="7">
    <source>
        <dbReference type="EMBL" id="KRM54924.1"/>
    </source>
</evidence>
<dbReference type="InterPro" id="IPR003740">
    <property type="entry name" value="YitT"/>
</dbReference>
<protein>
    <recommendedName>
        <fullName evidence="9">DUF2179 domain-containing protein</fullName>
    </recommendedName>
</protein>
<accession>A0A0R1ZVS0</accession>
<dbReference type="Proteomes" id="UP000051679">
    <property type="component" value="Unassembled WGS sequence"/>
</dbReference>
<evidence type="ECO:0008006" key="9">
    <source>
        <dbReference type="Google" id="ProtNLM"/>
    </source>
</evidence>
<organism evidence="7 8">
    <name type="scientific">Lacticaseibacillus sharpeae JCM 1186 = DSM 20505</name>
    <dbReference type="NCBI Taxonomy" id="1291052"/>
    <lineage>
        <taxon>Bacteria</taxon>
        <taxon>Bacillati</taxon>
        <taxon>Bacillota</taxon>
        <taxon>Bacilli</taxon>
        <taxon>Lactobacillales</taxon>
        <taxon>Lactobacillaceae</taxon>
        <taxon>Lacticaseibacillus</taxon>
    </lineage>
</organism>
<dbReference type="PANTHER" id="PTHR33545:SF9">
    <property type="entry name" value="UPF0750 MEMBRANE PROTEIN YITE"/>
    <property type="match status" value="1"/>
</dbReference>
<evidence type="ECO:0000256" key="1">
    <source>
        <dbReference type="ARBA" id="ARBA00004651"/>
    </source>
</evidence>
<name>A0A0R1ZVS0_9LACO</name>
<feature type="transmembrane region" description="Helical" evidence="6">
    <location>
        <begin position="51"/>
        <end position="75"/>
    </location>
</feature>
<comment type="caution">
    <text evidence="7">The sequence shown here is derived from an EMBL/GenBank/DDBJ whole genome shotgun (WGS) entry which is preliminary data.</text>
</comment>
<keyword evidence="4 6" id="KW-1133">Transmembrane helix</keyword>
<feature type="transmembrane region" description="Helical" evidence="6">
    <location>
        <begin position="12"/>
        <end position="31"/>
    </location>
</feature>
<dbReference type="STRING" id="1291052.FC18_GL001887"/>
<evidence type="ECO:0000256" key="4">
    <source>
        <dbReference type="ARBA" id="ARBA00022989"/>
    </source>
</evidence>
<evidence type="ECO:0000256" key="3">
    <source>
        <dbReference type="ARBA" id="ARBA00022692"/>
    </source>
</evidence>
<dbReference type="EMBL" id="AYYO01000041">
    <property type="protein sequence ID" value="KRM54924.1"/>
    <property type="molecule type" value="Genomic_DNA"/>
</dbReference>
<dbReference type="RefSeq" id="WP_056976022.1">
    <property type="nucleotide sequence ID" value="NZ_AYYO01000041.1"/>
</dbReference>
<dbReference type="PANTHER" id="PTHR33545">
    <property type="entry name" value="UPF0750 MEMBRANE PROTEIN YITT-RELATED"/>
    <property type="match status" value="1"/>
</dbReference>
<feature type="transmembrane region" description="Helical" evidence="6">
    <location>
        <begin position="107"/>
        <end position="126"/>
    </location>
</feature>
<evidence type="ECO:0000313" key="8">
    <source>
        <dbReference type="Proteomes" id="UP000051679"/>
    </source>
</evidence>
<proteinExistence type="predicted"/>
<keyword evidence="2" id="KW-1003">Cell membrane</keyword>
<reference evidence="7 8" key="1">
    <citation type="journal article" date="2015" name="Genome Announc.">
        <title>Expanding the biotechnology potential of lactobacilli through comparative genomics of 213 strains and associated genera.</title>
        <authorList>
            <person name="Sun Z."/>
            <person name="Harris H.M."/>
            <person name="McCann A."/>
            <person name="Guo C."/>
            <person name="Argimon S."/>
            <person name="Zhang W."/>
            <person name="Yang X."/>
            <person name="Jeffery I.B."/>
            <person name="Cooney J.C."/>
            <person name="Kagawa T.F."/>
            <person name="Liu W."/>
            <person name="Song Y."/>
            <person name="Salvetti E."/>
            <person name="Wrobel A."/>
            <person name="Rasinkangas P."/>
            <person name="Parkhill J."/>
            <person name="Rea M.C."/>
            <person name="O'Sullivan O."/>
            <person name="Ritari J."/>
            <person name="Douillard F.P."/>
            <person name="Paul Ross R."/>
            <person name="Yang R."/>
            <person name="Briner A.E."/>
            <person name="Felis G.E."/>
            <person name="de Vos W.M."/>
            <person name="Barrangou R."/>
            <person name="Klaenhammer T.R."/>
            <person name="Caufield P.W."/>
            <person name="Cui Y."/>
            <person name="Zhang H."/>
            <person name="O'Toole P.W."/>
        </authorList>
    </citation>
    <scope>NUCLEOTIDE SEQUENCE [LARGE SCALE GENOMIC DNA]</scope>
    <source>
        <strain evidence="7 8">DSM 20505</strain>
    </source>
</reference>
<evidence type="ECO:0000256" key="6">
    <source>
        <dbReference type="SAM" id="Phobius"/>
    </source>
</evidence>
<comment type="subcellular location">
    <subcellularLocation>
        <location evidence="1">Cell membrane</location>
        <topology evidence="1">Multi-pass membrane protein</topology>
    </subcellularLocation>
</comment>
<gene>
    <name evidence="7" type="ORF">FC18_GL001887</name>
</gene>
<dbReference type="Pfam" id="PF02588">
    <property type="entry name" value="YitT_membrane"/>
    <property type="match status" value="1"/>
</dbReference>